<dbReference type="AlphaFoldDB" id="A0A6N4RAS5"/>
<organism evidence="2 3">
    <name type="scientific">Blastochloris viridis</name>
    <name type="common">Rhodopseudomonas viridis</name>
    <dbReference type="NCBI Taxonomy" id="1079"/>
    <lineage>
        <taxon>Bacteria</taxon>
        <taxon>Pseudomonadati</taxon>
        <taxon>Pseudomonadota</taxon>
        <taxon>Alphaproteobacteria</taxon>
        <taxon>Hyphomicrobiales</taxon>
        <taxon>Blastochloridaceae</taxon>
        <taxon>Blastochloris</taxon>
    </lineage>
</organism>
<proteinExistence type="predicted"/>
<gene>
    <name evidence="2" type="ORF">DI628_07770</name>
</gene>
<comment type="caution">
    <text evidence="2">The sequence shown here is derived from an EMBL/GenBank/DDBJ whole genome shotgun (WGS) entry which is preliminary data.</text>
</comment>
<reference evidence="2 3" key="1">
    <citation type="journal article" date="2017" name="Nat. Commun.">
        <title>In situ click chemistry generation of cyclooxygenase-2 inhibitors.</title>
        <authorList>
            <person name="Bhardwaj A."/>
            <person name="Kaur J."/>
            <person name="Wuest M."/>
            <person name="Wuest F."/>
        </authorList>
    </citation>
    <scope>NUCLEOTIDE SEQUENCE [LARGE SCALE GENOMIC DNA]</scope>
    <source>
        <strain evidence="2">S2_018_000_R2_106</strain>
    </source>
</reference>
<dbReference type="EMBL" id="VAFM01000002">
    <property type="protein sequence ID" value="TKW60779.1"/>
    <property type="molecule type" value="Genomic_DNA"/>
</dbReference>
<evidence type="ECO:0000256" key="1">
    <source>
        <dbReference type="SAM" id="MobiDB-lite"/>
    </source>
</evidence>
<dbReference type="Proteomes" id="UP000320948">
    <property type="component" value="Unassembled WGS sequence"/>
</dbReference>
<name>A0A6N4RAS5_BLAVI</name>
<dbReference type="InterPro" id="IPR036866">
    <property type="entry name" value="RibonucZ/Hydroxyglut_hydro"/>
</dbReference>
<feature type="region of interest" description="Disordered" evidence="1">
    <location>
        <begin position="161"/>
        <end position="181"/>
    </location>
</feature>
<dbReference type="Gene3D" id="3.60.15.10">
    <property type="entry name" value="Ribonuclease Z/Hydroxyacylglutathione hydrolase-like"/>
    <property type="match status" value="1"/>
</dbReference>
<protein>
    <submittedName>
        <fullName evidence="2">Uncharacterized protein</fullName>
    </submittedName>
</protein>
<sequence length="181" mass="18893">MALAFTIMLHVTRLSPHEHTPTYMLTCGHTLQRTVVDPIHPMAVLDALGSHPLDLILLTTATALTVEAAEILHHRTGGPILASNTLSGGKLPVARYLTDGEVVGLGPLAQTVYVPEGDVMCYALGSEGILFTGPLFADGLASHKANRLAIAKLGILPSDTTVHGGGTNGGQPLGPLLEKLK</sequence>
<accession>A0A6N4RAS5</accession>
<evidence type="ECO:0000313" key="2">
    <source>
        <dbReference type="EMBL" id="TKW60779.1"/>
    </source>
</evidence>
<feature type="compositionally biased region" description="Gly residues" evidence="1">
    <location>
        <begin position="163"/>
        <end position="172"/>
    </location>
</feature>
<evidence type="ECO:0000313" key="3">
    <source>
        <dbReference type="Proteomes" id="UP000320948"/>
    </source>
</evidence>